<organism evidence="2 3">
    <name type="scientific">Denticeps clupeoides</name>
    <name type="common">denticle herring</name>
    <dbReference type="NCBI Taxonomy" id="299321"/>
    <lineage>
        <taxon>Eukaryota</taxon>
        <taxon>Metazoa</taxon>
        <taxon>Chordata</taxon>
        <taxon>Craniata</taxon>
        <taxon>Vertebrata</taxon>
        <taxon>Euteleostomi</taxon>
        <taxon>Actinopterygii</taxon>
        <taxon>Neopterygii</taxon>
        <taxon>Teleostei</taxon>
        <taxon>Clupei</taxon>
        <taxon>Clupeiformes</taxon>
        <taxon>Denticipitoidei</taxon>
        <taxon>Denticipitidae</taxon>
        <taxon>Denticeps</taxon>
    </lineage>
</organism>
<dbReference type="InterPro" id="IPR057051">
    <property type="entry name" value="PARP14_RPM_1"/>
</dbReference>
<dbReference type="GeneTree" id="ENSGT00960000192667"/>
<dbReference type="CDD" id="cd12547">
    <property type="entry name" value="RRM1_2_PAR10"/>
    <property type="match status" value="1"/>
</dbReference>
<reference evidence="2" key="2">
    <citation type="submission" date="2025-08" db="UniProtKB">
        <authorList>
            <consortium name="Ensembl"/>
        </authorList>
    </citation>
    <scope>IDENTIFICATION</scope>
</reference>
<keyword evidence="3" id="KW-1185">Reference proteome</keyword>
<dbReference type="InterPro" id="IPR012677">
    <property type="entry name" value="Nucleotide-bd_a/b_plait_sf"/>
</dbReference>
<dbReference type="Ensembl" id="ENSDCDT00010049074.1">
    <property type="protein sequence ID" value="ENSDCDP00010039300.1"/>
    <property type="gene ID" value="ENSDCDG00010025338.1"/>
</dbReference>
<protein>
    <recommendedName>
        <fullName evidence="1">PAR14-like first RRM domain-containing protein</fullName>
    </recommendedName>
</protein>
<reference evidence="2 3" key="1">
    <citation type="submission" date="2020-06" db="EMBL/GenBank/DDBJ databases">
        <authorList>
            <consortium name="Wellcome Sanger Institute Data Sharing"/>
        </authorList>
    </citation>
    <scope>NUCLEOTIDE SEQUENCE [LARGE SCALE GENOMIC DNA]</scope>
</reference>
<dbReference type="Proteomes" id="UP000694580">
    <property type="component" value="Chromosome 20"/>
</dbReference>
<dbReference type="GO" id="GO:0003676">
    <property type="term" value="F:nucleic acid binding"/>
    <property type="evidence" value="ECO:0007669"/>
    <property type="project" value="InterPro"/>
</dbReference>
<dbReference type="InterPro" id="IPR034464">
    <property type="entry name" value="PAR10_RRM1_2"/>
</dbReference>
<proteinExistence type="predicted"/>
<dbReference type="AlphaFoldDB" id="A0AAY4D196"/>
<name>A0AAY4D196_9TELE</name>
<evidence type="ECO:0000313" key="2">
    <source>
        <dbReference type="Ensembl" id="ENSDCDP00010039300.1"/>
    </source>
</evidence>
<reference evidence="2" key="3">
    <citation type="submission" date="2025-09" db="UniProtKB">
        <authorList>
            <consortium name="Ensembl"/>
        </authorList>
    </citation>
    <scope>IDENTIFICATION</scope>
</reference>
<accession>A0AAY4D196</accession>
<evidence type="ECO:0000259" key="1">
    <source>
        <dbReference type="Pfam" id="PF23222"/>
    </source>
</evidence>
<evidence type="ECO:0000313" key="3">
    <source>
        <dbReference type="Proteomes" id="UP000694580"/>
    </source>
</evidence>
<feature type="domain" description="PAR14-like first RRM" evidence="1">
    <location>
        <begin position="18"/>
        <end position="69"/>
    </location>
</feature>
<sequence length="145" mass="16266">MTVTGERTLEVLGVAEKTHDELLKLYFESKRSGGDAVACLQRRGSRATVVFESAEVAARVLSKDSHVLSGVTLTVRRKASKDPQRLLLHGLDPATSDELVEMYVENLMEVEPEEYALYRSETFNHVDWLNMTTVNHQTPPVFNCS</sequence>
<dbReference type="InterPro" id="IPR035979">
    <property type="entry name" value="RBD_domain_sf"/>
</dbReference>
<dbReference type="Gene3D" id="3.30.70.330">
    <property type="match status" value="1"/>
</dbReference>
<dbReference type="Pfam" id="PF23222">
    <property type="entry name" value="RRM_PARP14_1"/>
    <property type="match status" value="1"/>
</dbReference>
<dbReference type="SUPFAM" id="SSF54928">
    <property type="entry name" value="RNA-binding domain, RBD"/>
    <property type="match status" value="1"/>
</dbReference>